<organism evidence="1 2">
    <name type="scientific">Gonapodya prolifera (strain JEL478)</name>
    <name type="common">Monoblepharis prolifera</name>
    <dbReference type="NCBI Taxonomy" id="1344416"/>
    <lineage>
        <taxon>Eukaryota</taxon>
        <taxon>Fungi</taxon>
        <taxon>Fungi incertae sedis</taxon>
        <taxon>Chytridiomycota</taxon>
        <taxon>Chytridiomycota incertae sedis</taxon>
        <taxon>Monoblepharidomycetes</taxon>
        <taxon>Monoblepharidales</taxon>
        <taxon>Gonapodyaceae</taxon>
        <taxon>Gonapodya</taxon>
    </lineage>
</organism>
<protein>
    <submittedName>
        <fullName evidence="1">Uncharacterized protein</fullName>
    </submittedName>
</protein>
<dbReference type="AlphaFoldDB" id="A0A139A854"/>
<reference evidence="1 2" key="1">
    <citation type="journal article" date="2015" name="Genome Biol. Evol.">
        <title>Phylogenomic analyses indicate that early fungi evolved digesting cell walls of algal ancestors of land plants.</title>
        <authorList>
            <person name="Chang Y."/>
            <person name="Wang S."/>
            <person name="Sekimoto S."/>
            <person name="Aerts A.L."/>
            <person name="Choi C."/>
            <person name="Clum A."/>
            <person name="LaButti K.M."/>
            <person name="Lindquist E.A."/>
            <person name="Yee Ngan C."/>
            <person name="Ohm R.A."/>
            <person name="Salamov A.A."/>
            <person name="Grigoriev I.V."/>
            <person name="Spatafora J.W."/>
            <person name="Berbee M.L."/>
        </authorList>
    </citation>
    <scope>NUCLEOTIDE SEQUENCE [LARGE SCALE GENOMIC DNA]</scope>
    <source>
        <strain evidence="1 2">JEL478</strain>
    </source>
</reference>
<dbReference type="EMBL" id="KQ965784">
    <property type="protein sequence ID" value="KXS12884.1"/>
    <property type="molecule type" value="Genomic_DNA"/>
</dbReference>
<accession>A0A139A854</accession>
<evidence type="ECO:0000313" key="2">
    <source>
        <dbReference type="Proteomes" id="UP000070544"/>
    </source>
</evidence>
<evidence type="ECO:0000313" key="1">
    <source>
        <dbReference type="EMBL" id="KXS12884.1"/>
    </source>
</evidence>
<dbReference type="Proteomes" id="UP000070544">
    <property type="component" value="Unassembled WGS sequence"/>
</dbReference>
<keyword evidence="2" id="KW-1185">Reference proteome</keyword>
<proteinExistence type="predicted"/>
<sequence>MGPARPLGGSNDSTEKLIRLHEPIPQPLFPHSRISLRRRRYDSRIKSCAGCARMRASVLTAILNETAYARGSTVLVSCCRSLSWARVVFLAIRVENVPGLDTHFNPASNGKYRVTWVILHSKALNCKRREGCLADEISSSSSMAETTPPRCMLLRIPPEVLHRVTLAWSDRPFGLPTKALNRHLYNLLSDLADVAARAIRHFQNYHQRELALINEPLSRIRKSLPPGPTVAFARAIVSDGRIVAEHLRHDKKLVAHSLRSRNDEMLAFLAEIGIHIPLTFCFNEYERKNFDHYGPHHKRTF</sequence>
<name>A0A139A854_GONPJ</name>
<gene>
    <name evidence="1" type="ORF">M427DRAFT_46119</name>
</gene>